<evidence type="ECO:0000313" key="4">
    <source>
        <dbReference type="Proteomes" id="UP000784880"/>
    </source>
</evidence>
<dbReference type="InterPro" id="IPR053150">
    <property type="entry name" value="Teicoplanin_resist-assoc"/>
</dbReference>
<dbReference type="Pfam" id="PF04892">
    <property type="entry name" value="VanZ"/>
    <property type="match status" value="1"/>
</dbReference>
<feature type="domain" description="VanZ-like" evidence="2">
    <location>
        <begin position="39"/>
        <end position="173"/>
    </location>
</feature>
<dbReference type="EMBL" id="JAHQCS010000098">
    <property type="protein sequence ID" value="MBU9712381.1"/>
    <property type="molecule type" value="Genomic_DNA"/>
</dbReference>
<keyword evidence="4" id="KW-1185">Reference proteome</keyword>
<evidence type="ECO:0000313" key="3">
    <source>
        <dbReference type="EMBL" id="MBU9712381.1"/>
    </source>
</evidence>
<feature type="transmembrane region" description="Helical" evidence="1">
    <location>
        <begin position="88"/>
        <end position="107"/>
    </location>
</feature>
<evidence type="ECO:0000259" key="2">
    <source>
        <dbReference type="Pfam" id="PF04892"/>
    </source>
</evidence>
<dbReference type="PANTHER" id="PTHR36834:SF1">
    <property type="entry name" value="INTEGRAL MEMBRANE PROTEIN"/>
    <property type="match status" value="1"/>
</dbReference>
<reference evidence="3 4" key="1">
    <citation type="submission" date="2021-06" db="EMBL/GenBank/DDBJ databases">
        <title>Bacillus sp. RD4P76, an endophyte from a halophyte.</title>
        <authorList>
            <person name="Sun J.-Q."/>
        </authorList>
    </citation>
    <scope>NUCLEOTIDE SEQUENCE [LARGE SCALE GENOMIC DNA]</scope>
    <source>
        <strain evidence="3 4">CGMCC 1.15917</strain>
    </source>
</reference>
<organism evidence="3 4">
    <name type="scientific">Evansella tamaricis</name>
    <dbReference type="NCBI Taxonomy" id="2069301"/>
    <lineage>
        <taxon>Bacteria</taxon>
        <taxon>Bacillati</taxon>
        <taxon>Bacillota</taxon>
        <taxon>Bacilli</taxon>
        <taxon>Bacillales</taxon>
        <taxon>Bacillaceae</taxon>
        <taxon>Evansella</taxon>
    </lineage>
</organism>
<accession>A0ABS6JFD3</accession>
<feature type="transmembrane region" description="Helical" evidence="1">
    <location>
        <begin position="31"/>
        <end position="53"/>
    </location>
</feature>
<name>A0ABS6JFD3_9BACI</name>
<sequence>MILAPFELIKIWGVLILGKEKKTTKQGKNRYPFAPWLLFIYLIMLIYITFFAWNYGASLGPLGPGGKNFNLDPFKSIHQIYVYGNWKMITQILIGNILLFVPLGFLFPLTVDHFRKSIVKPVRIMPVVLLGMVMSFLIEVNQFIFTYRVANVDDVILNTVGALLGVLSYRIFRLFGRITYIK</sequence>
<dbReference type="Proteomes" id="UP000784880">
    <property type="component" value="Unassembled WGS sequence"/>
</dbReference>
<keyword evidence="1" id="KW-1133">Transmembrane helix</keyword>
<keyword evidence="1" id="KW-0812">Transmembrane</keyword>
<proteinExistence type="predicted"/>
<feature type="transmembrane region" description="Helical" evidence="1">
    <location>
        <begin position="127"/>
        <end position="149"/>
    </location>
</feature>
<dbReference type="PANTHER" id="PTHR36834">
    <property type="entry name" value="MEMBRANE PROTEIN-RELATED"/>
    <property type="match status" value="1"/>
</dbReference>
<evidence type="ECO:0000256" key="1">
    <source>
        <dbReference type="SAM" id="Phobius"/>
    </source>
</evidence>
<protein>
    <submittedName>
        <fullName evidence="3">VanZ family protein</fullName>
    </submittedName>
</protein>
<feature type="transmembrane region" description="Helical" evidence="1">
    <location>
        <begin position="155"/>
        <end position="172"/>
    </location>
</feature>
<comment type="caution">
    <text evidence="3">The sequence shown here is derived from an EMBL/GenBank/DDBJ whole genome shotgun (WGS) entry which is preliminary data.</text>
</comment>
<gene>
    <name evidence="3" type="ORF">KS419_11575</name>
</gene>
<dbReference type="InterPro" id="IPR006976">
    <property type="entry name" value="VanZ-like"/>
</dbReference>
<keyword evidence="1" id="KW-0472">Membrane</keyword>